<feature type="compositionally biased region" description="Basic and acidic residues" evidence="5">
    <location>
        <begin position="565"/>
        <end position="574"/>
    </location>
</feature>
<feature type="compositionally biased region" description="Basic and acidic residues" evidence="5">
    <location>
        <begin position="84"/>
        <end position="93"/>
    </location>
</feature>
<gene>
    <name evidence="7" type="ORF">Egran_01790</name>
</gene>
<evidence type="ECO:0000256" key="5">
    <source>
        <dbReference type="SAM" id="MobiDB-lite"/>
    </source>
</evidence>
<evidence type="ECO:0000256" key="1">
    <source>
        <dbReference type="ARBA" id="ARBA00022679"/>
    </source>
</evidence>
<dbReference type="InterPro" id="IPR051681">
    <property type="entry name" value="Ser/Thr_Kinases-Pseudokinases"/>
</dbReference>
<feature type="region of interest" description="Disordered" evidence="5">
    <location>
        <begin position="552"/>
        <end position="633"/>
    </location>
</feature>
<keyword evidence="1" id="KW-0808">Transferase</keyword>
<dbReference type="SUPFAM" id="SSF56112">
    <property type="entry name" value="Protein kinase-like (PK-like)"/>
    <property type="match status" value="1"/>
</dbReference>
<dbReference type="AlphaFoldDB" id="A0A232M274"/>
<dbReference type="GO" id="GO:0004674">
    <property type="term" value="F:protein serine/threonine kinase activity"/>
    <property type="evidence" value="ECO:0007669"/>
    <property type="project" value="TreeGrafter"/>
</dbReference>
<reference evidence="7 8" key="1">
    <citation type="journal article" date="2015" name="Environ. Microbiol.">
        <title>Metagenome sequence of Elaphomyces granulatus from sporocarp tissue reveals Ascomycota ectomycorrhizal fingerprints of genome expansion and a Proteobacteria-rich microbiome.</title>
        <authorList>
            <person name="Quandt C.A."/>
            <person name="Kohler A."/>
            <person name="Hesse C.N."/>
            <person name="Sharpton T.J."/>
            <person name="Martin F."/>
            <person name="Spatafora J.W."/>
        </authorList>
    </citation>
    <scope>NUCLEOTIDE SEQUENCE [LARGE SCALE GENOMIC DNA]</scope>
    <source>
        <strain evidence="7 8">OSC145934</strain>
    </source>
</reference>
<comment type="caution">
    <text evidence="7">The sequence shown here is derived from an EMBL/GenBank/DDBJ whole genome shotgun (WGS) entry which is preliminary data.</text>
</comment>
<dbReference type="GO" id="GO:0005524">
    <property type="term" value="F:ATP binding"/>
    <property type="evidence" value="ECO:0007669"/>
    <property type="project" value="UniProtKB-KW"/>
</dbReference>
<evidence type="ECO:0000256" key="4">
    <source>
        <dbReference type="ARBA" id="ARBA00022840"/>
    </source>
</evidence>
<feature type="region of interest" description="Disordered" evidence="5">
    <location>
        <begin position="75"/>
        <end position="134"/>
    </location>
</feature>
<dbReference type="PANTHER" id="PTHR44329">
    <property type="entry name" value="SERINE/THREONINE-PROTEIN KINASE TNNI3K-RELATED"/>
    <property type="match status" value="1"/>
</dbReference>
<dbReference type="EMBL" id="NPHW01002940">
    <property type="protein sequence ID" value="OXV10448.1"/>
    <property type="molecule type" value="Genomic_DNA"/>
</dbReference>
<evidence type="ECO:0000259" key="6">
    <source>
        <dbReference type="PROSITE" id="PS50011"/>
    </source>
</evidence>
<dbReference type="CDD" id="cd00180">
    <property type="entry name" value="PKc"/>
    <property type="match status" value="1"/>
</dbReference>
<dbReference type="PANTHER" id="PTHR44329:SF288">
    <property type="entry name" value="MITOGEN-ACTIVATED PROTEIN KINASE KINASE KINASE 20"/>
    <property type="match status" value="1"/>
</dbReference>
<feature type="non-terminal residue" evidence="7">
    <location>
        <position position="774"/>
    </location>
</feature>
<name>A0A232M274_9EURO</name>
<proteinExistence type="predicted"/>
<sequence length="774" mass="87181">MAVSIADSIGNPIPAFSLIPESEKAPPTKLSMWQRISLARWLHRDGSRPESPAQPPKSHHGYLARRLTKRVAVGLPRPGTFKRQNSERRDRLAPVDTSHTRRALSAGDRRTLSAQRTRSPPPTALPRLSAPDVPGWQEEAGRQYIPPLPLPPYGDKTIIPRGSEEHSHLESTACGDDLETRNGVDDSFDMELEKRWILNLSMQFRDKSQREKFFVTYAEAPNRWRRVTISCDYGGAPPESLEQDLKELHYQSDKSARIYESIRESLPEIQFYHTVTNLKLETIDGRLHVHVTEDINEIIPYPQISSVRHLKVEVPRIPECQLNFDAHLSGFVYKVRYKDQVYIKKEIPGPDTVDEFLYELNALYDLKDSQSVIQFGGVVVDDASHVVKGLLIRYAKQGPLVDLLYDKKGNILWDLRERWAKQIVQGLCEIHEAGYVQGDFTLSNIVIDDADNAKIIDINRRGCPVGWEPPEMAEKISSNQRISMYIGVKSDIFQLGMTLWALATGDDEPERRIRPLDLTDVKVPDYYRKLVSICLDPSPQKRLSAKDLLALFPPDVPSSPPARRSSQDSPDRSAVEGARPPGHIMSGRENDDVETYPNMNFVYVTPDNPVGSTEESLHDPLDDPPRGRQLSTNTLRLSDYQLSSASPNRERSQSLSQTDFERLVLVPEPHQEPKFEEVNVAGIPYLVQKDTLDFDRFQDLGDHAPFAGHTEDLPRGPSSSVSRVVVPSMTGDVSKETEIDLEATVDPLYRNPKLGNQHELGAFQIDALSGDLAG</sequence>
<dbReference type="Gene3D" id="1.10.510.10">
    <property type="entry name" value="Transferase(Phosphotransferase) domain 1"/>
    <property type="match status" value="1"/>
</dbReference>
<evidence type="ECO:0000256" key="2">
    <source>
        <dbReference type="ARBA" id="ARBA00022741"/>
    </source>
</evidence>
<dbReference type="PROSITE" id="PS50011">
    <property type="entry name" value="PROTEIN_KINASE_DOM"/>
    <property type="match status" value="1"/>
</dbReference>
<accession>A0A232M274</accession>
<dbReference type="Pfam" id="PF07714">
    <property type="entry name" value="PK_Tyr_Ser-Thr"/>
    <property type="match status" value="1"/>
</dbReference>
<dbReference type="Proteomes" id="UP000243515">
    <property type="component" value="Unassembled WGS sequence"/>
</dbReference>
<protein>
    <recommendedName>
        <fullName evidence="6">Protein kinase domain-containing protein</fullName>
    </recommendedName>
</protein>
<evidence type="ECO:0000256" key="3">
    <source>
        <dbReference type="ARBA" id="ARBA00022777"/>
    </source>
</evidence>
<dbReference type="InterPro" id="IPR000719">
    <property type="entry name" value="Prot_kinase_dom"/>
</dbReference>
<evidence type="ECO:0000313" key="7">
    <source>
        <dbReference type="EMBL" id="OXV10448.1"/>
    </source>
</evidence>
<keyword evidence="3" id="KW-0418">Kinase</keyword>
<keyword evidence="4" id="KW-0067">ATP-binding</keyword>
<dbReference type="InterPro" id="IPR001245">
    <property type="entry name" value="Ser-Thr/Tyr_kinase_cat_dom"/>
</dbReference>
<evidence type="ECO:0000313" key="8">
    <source>
        <dbReference type="Proteomes" id="UP000243515"/>
    </source>
</evidence>
<feature type="domain" description="Protein kinase" evidence="6">
    <location>
        <begin position="318"/>
        <end position="556"/>
    </location>
</feature>
<dbReference type="InterPro" id="IPR011009">
    <property type="entry name" value="Kinase-like_dom_sf"/>
</dbReference>
<keyword evidence="2" id="KW-0547">Nucleotide-binding</keyword>
<dbReference type="OrthoDB" id="635774at2759"/>
<keyword evidence="8" id="KW-1185">Reference proteome</keyword>
<organism evidence="7 8">
    <name type="scientific">Elaphomyces granulatus</name>
    <dbReference type="NCBI Taxonomy" id="519963"/>
    <lineage>
        <taxon>Eukaryota</taxon>
        <taxon>Fungi</taxon>
        <taxon>Dikarya</taxon>
        <taxon>Ascomycota</taxon>
        <taxon>Pezizomycotina</taxon>
        <taxon>Eurotiomycetes</taxon>
        <taxon>Eurotiomycetidae</taxon>
        <taxon>Eurotiales</taxon>
        <taxon>Elaphomycetaceae</taxon>
        <taxon>Elaphomyces</taxon>
    </lineage>
</organism>
<feature type="region of interest" description="Disordered" evidence="5">
    <location>
        <begin position="44"/>
        <end position="63"/>
    </location>
</feature>
<feature type="compositionally biased region" description="Basic and acidic residues" evidence="5">
    <location>
        <begin position="615"/>
        <end position="626"/>
    </location>
</feature>